<dbReference type="AlphaFoldDB" id="A0A8S1BSX3"/>
<evidence type="ECO:0000256" key="1">
    <source>
        <dbReference type="SAM" id="MobiDB-lite"/>
    </source>
</evidence>
<reference evidence="2 3" key="1">
    <citation type="submission" date="2020-04" db="EMBL/GenBank/DDBJ databases">
        <authorList>
            <person name="Wallbank WR R."/>
            <person name="Pardo Diaz C."/>
            <person name="Kozak K."/>
            <person name="Martin S."/>
            <person name="Jiggins C."/>
            <person name="Moest M."/>
            <person name="Warren A I."/>
            <person name="Byers J.R.P. K."/>
            <person name="Montejo-Kovacevich G."/>
            <person name="Yen C E."/>
        </authorList>
    </citation>
    <scope>NUCLEOTIDE SEQUENCE [LARGE SCALE GENOMIC DNA]</scope>
</reference>
<gene>
    <name evidence="2" type="ORF">APLA_LOCUS18476</name>
</gene>
<keyword evidence="3" id="KW-1185">Reference proteome</keyword>
<protein>
    <submittedName>
        <fullName evidence="2">Uncharacterized protein</fullName>
    </submittedName>
</protein>
<evidence type="ECO:0000313" key="3">
    <source>
        <dbReference type="Proteomes" id="UP000494106"/>
    </source>
</evidence>
<sequence length="91" mass="9391">MALAASKLWKPAQTAVASAHIFGRRPQRGEKSGRSDAGARAGLPEEGGRAWRSSARTGGVQRGAARRAARPIRAGCGSGATPRLTTNLPEA</sequence>
<proteinExistence type="predicted"/>
<comment type="caution">
    <text evidence="2">The sequence shown here is derived from an EMBL/GenBank/DDBJ whole genome shotgun (WGS) entry which is preliminary data.</text>
</comment>
<dbReference type="Proteomes" id="UP000494106">
    <property type="component" value="Unassembled WGS sequence"/>
</dbReference>
<accession>A0A8S1BSX3</accession>
<organism evidence="2 3">
    <name type="scientific">Arctia plantaginis</name>
    <name type="common">Wood tiger moth</name>
    <name type="synonym">Phalaena plantaginis</name>
    <dbReference type="NCBI Taxonomy" id="874455"/>
    <lineage>
        <taxon>Eukaryota</taxon>
        <taxon>Metazoa</taxon>
        <taxon>Ecdysozoa</taxon>
        <taxon>Arthropoda</taxon>
        <taxon>Hexapoda</taxon>
        <taxon>Insecta</taxon>
        <taxon>Pterygota</taxon>
        <taxon>Neoptera</taxon>
        <taxon>Endopterygota</taxon>
        <taxon>Lepidoptera</taxon>
        <taxon>Glossata</taxon>
        <taxon>Ditrysia</taxon>
        <taxon>Noctuoidea</taxon>
        <taxon>Erebidae</taxon>
        <taxon>Arctiinae</taxon>
        <taxon>Arctia</taxon>
    </lineage>
</organism>
<dbReference type="EMBL" id="CADEBC010001033">
    <property type="protein sequence ID" value="CAB3262556.1"/>
    <property type="molecule type" value="Genomic_DNA"/>
</dbReference>
<feature type="region of interest" description="Disordered" evidence="1">
    <location>
        <begin position="1"/>
        <end position="91"/>
    </location>
</feature>
<evidence type="ECO:0000313" key="2">
    <source>
        <dbReference type="EMBL" id="CAB3262556.1"/>
    </source>
</evidence>
<name>A0A8S1BSX3_ARCPL</name>